<evidence type="ECO:0000256" key="1">
    <source>
        <dbReference type="ARBA" id="ARBA00004141"/>
    </source>
</evidence>
<comment type="caution">
    <text evidence="6">The sequence shown here is derived from an EMBL/GenBank/DDBJ whole genome shotgun (WGS) entry which is preliminary data.</text>
</comment>
<dbReference type="PANTHER" id="PTHR10361:SF28">
    <property type="entry name" value="P3 PROTEIN-RELATED"/>
    <property type="match status" value="1"/>
</dbReference>
<dbReference type="Gene3D" id="1.20.1530.20">
    <property type="match status" value="1"/>
</dbReference>
<dbReference type="InterPro" id="IPR002657">
    <property type="entry name" value="BilAc:Na_symport/Acr3"/>
</dbReference>
<evidence type="ECO:0000256" key="3">
    <source>
        <dbReference type="ARBA" id="ARBA00022989"/>
    </source>
</evidence>
<comment type="subcellular location">
    <subcellularLocation>
        <location evidence="1">Membrane</location>
        <topology evidence="1">Multi-pass membrane protein</topology>
    </subcellularLocation>
</comment>
<keyword evidence="4 5" id="KW-0472">Membrane</keyword>
<sequence length="312" mass="32889">MIGLITRLLPVWAVLLSAVAIAWPDRFTALGGWIVPLLAGVMFCMGMTLTWDDFRSVFRRPVDVGLAALLQYTVMPLAGWGLAVVLGLEPALIAGMVLLGSTSGGTASNVITYLARGNVALSITCTLVSTLLAVVMLPLLSWFYLRQVVPVDVLGMVRSVAQIVLLPVLLGTAINSVAARRITPIKPLLPLLSVVVIVLIIAVIAALNAQRLRQVGGWLLLAVVLHNGFGLAMGYLLPRLLGRDEVTCRTLAIEVGMQNSGLAVALALKHFSPLAALPGAIFSVWHNISGSIAAAVWSRNAGALPVSSGKGR</sequence>
<dbReference type="Proteomes" id="UP001165427">
    <property type="component" value="Unassembled WGS sequence"/>
</dbReference>
<evidence type="ECO:0000313" key="7">
    <source>
        <dbReference type="Proteomes" id="UP001165427"/>
    </source>
</evidence>
<evidence type="ECO:0000256" key="4">
    <source>
        <dbReference type="ARBA" id="ARBA00023136"/>
    </source>
</evidence>
<feature type="transmembrane region" description="Helical" evidence="5">
    <location>
        <begin position="92"/>
        <end position="114"/>
    </location>
</feature>
<dbReference type="AlphaFoldDB" id="A0AA41UJA6"/>
<dbReference type="RefSeq" id="WP_246910424.1">
    <property type="nucleotide sequence ID" value="NZ_JALJRB010000016.1"/>
</dbReference>
<dbReference type="InterPro" id="IPR004710">
    <property type="entry name" value="Bilac:Na_transpt"/>
</dbReference>
<name>A0AA41UJA6_9BACT</name>
<dbReference type="Pfam" id="PF01758">
    <property type="entry name" value="SBF"/>
    <property type="match status" value="1"/>
</dbReference>
<feature type="transmembrane region" description="Helical" evidence="5">
    <location>
        <begin position="30"/>
        <end position="52"/>
    </location>
</feature>
<organism evidence="6 7">
    <name type="scientific">Desulfatitalea alkaliphila</name>
    <dbReference type="NCBI Taxonomy" id="2929485"/>
    <lineage>
        <taxon>Bacteria</taxon>
        <taxon>Pseudomonadati</taxon>
        <taxon>Thermodesulfobacteriota</taxon>
        <taxon>Desulfobacteria</taxon>
        <taxon>Desulfobacterales</taxon>
        <taxon>Desulfosarcinaceae</taxon>
        <taxon>Desulfatitalea</taxon>
    </lineage>
</organism>
<keyword evidence="3 5" id="KW-1133">Transmembrane helix</keyword>
<evidence type="ECO:0000256" key="2">
    <source>
        <dbReference type="ARBA" id="ARBA00022692"/>
    </source>
</evidence>
<dbReference type="GO" id="GO:0016020">
    <property type="term" value="C:membrane"/>
    <property type="evidence" value="ECO:0007669"/>
    <property type="project" value="UniProtKB-SubCell"/>
</dbReference>
<dbReference type="InterPro" id="IPR038770">
    <property type="entry name" value="Na+/solute_symporter_sf"/>
</dbReference>
<feature type="transmembrane region" description="Helical" evidence="5">
    <location>
        <begin position="121"/>
        <end position="144"/>
    </location>
</feature>
<feature type="transmembrane region" description="Helical" evidence="5">
    <location>
        <begin position="189"/>
        <end position="209"/>
    </location>
</feature>
<keyword evidence="2 5" id="KW-0812">Transmembrane</keyword>
<evidence type="ECO:0000256" key="5">
    <source>
        <dbReference type="SAM" id="Phobius"/>
    </source>
</evidence>
<protein>
    <submittedName>
        <fullName evidence="6">Bile acid:sodium symporter family protein</fullName>
    </submittedName>
</protein>
<accession>A0AA41UJA6</accession>
<feature type="transmembrane region" description="Helical" evidence="5">
    <location>
        <begin position="156"/>
        <end position="177"/>
    </location>
</feature>
<dbReference type="PANTHER" id="PTHR10361">
    <property type="entry name" value="SODIUM-BILE ACID COTRANSPORTER"/>
    <property type="match status" value="1"/>
</dbReference>
<evidence type="ECO:0000313" key="6">
    <source>
        <dbReference type="EMBL" id="MCJ8501690.1"/>
    </source>
</evidence>
<gene>
    <name evidence="6" type="ORF">MRX98_13995</name>
</gene>
<feature type="transmembrane region" description="Helical" evidence="5">
    <location>
        <begin position="215"/>
        <end position="237"/>
    </location>
</feature>
<proteinExistence type="predicted"/>
<reference evidence="6" key="1">
    <citation type="submission" date="2022-04" db="EMBL/GenBank/DDBJ databases">
        <title>Desulfatitalea alkaliphila sp. nov., a novel anaerobic sulfate-reducing bacterium isolated from terrestrial mud volcano, Taman Peninsula, Russia.</title>
        <authorList>
            <person name="Khomyakova M.A."/>
            <person name="Merkel A.Y."/>
            <person name="Slobodkin A.I."/>
        </authorList>
    </citation>
    <scope>NUCLEOTIDE SEQUENCE</scope>
    <source>
        <strain evidence="6">M08but</strain>
    </source>
</reference>
<feature type="transmembrane region" description="Helical" evidence="5">
    <location>
        <begin position="64"/>
        <end position="86"/>
    </location>
</feature>
<dbReference type="EMBL" id="JALJRB010000016">
    <property type="protein sequence ID" value="MCJ8501690.1"/>
    <property type="molecule type" value="Genomic_DNA"/>
</dbReference>
<keyword evidence="7" id="KW-1185">Reference proteome</keyword>